<reference evidence="1" key="1">
    <citation type="submission" date="2022-12" db="EMBL/GenBank/DDBJ databases">
        <authorList>
            <person name="Krivoruchko A.V."/>
            <person name="Elkin A."/>
        </authorList>
    </citation>
    <scope>NUCLEOTIDE SEQUENCE</scope>
    <source>
        <strain evidence="1">IEGM 1388</strain>
    </source>
</reference>
<dbReference type="EMBL" id="JAPWIE010000002">
    <property type="protein sequence ID" value="MCZ4549793.1"/>
    <property type="molecule type" value="Genomic_DNA"/>
</dbReference>
<keyword evidence="2" id="KW-1185">Reference proteome</keyword>
<evidence type="ECO:0008006" key="3">
    <source>
        <dbReference type="Google" id="ProtNLM"/>
    </source>
</evidence>
<dbReference type="RefSeq" id="WP_301570322.1">
    <property type="nucleotide sequence ID" value="NZ_JAPWIE010000002.1"/>
</dbReference>
<evidence type="ECO:0000313" key="2">
    <source>
        <dbReference type="Proteomes" id="UP001067235"/>
    </source>
</evidence>
<gene>
    <name evidence="1" type="ORF">O4213_07355</name>
</gene>
<sequence length="114" mass="12802">MPLVPTSSDTEPALYHRHWPAEESRATVVLLHGIGESSNLYHRFYVDQLVNDPFSLPEPDLTVFFRENLPALWDRLTAGADLIVYPGIRHDLLNDVGHAQVAGDIVEFVLGIQK</sequence>
<accession>A0ABT4MS22</accession>
<dbReference type="InterPro" id="IPR029058">
    <property type="entry name" value="AB_hydrolase_fold"/>
</dbReference>
<dbReference type="SUPFAM" id="SSF53474">
    <property type="entry name" value="alpha/beta-Hydrolases"/>
    <property type="match status" value="1"/>
</dbReference>
<dbReference type="Proteomes" id="UP001067235">
    <property type="component" value="Unassembled WGS sequence"/>
</dbReference>
<comment type="caution">
    <text evidence="1">The sequence shown here is derived from an EMBL/GenBank/DDBJ whole genome shotgun (WGS) entry which is preliminary data.</text>
</comment>
<protein>
    <recommendedName>
        <fullName evidence="3">Phospholipase</fullName>
    </recommendedName>
</protein>
<evidence type="ECO:0000313" key="1">
    <source>
        <dbReference type="EMBL" id="MCZ4549793.1"/>
    </source>
</evidence>
<name>A0ABT4MS22_GORRU</name>
<proteinExistence type="predicted"/>
<organism evidence="1 2">
    <name type="scientific">Gordonia rubripertincta</name>
    <name type="common">Rhodococcus corallinus</name>
    <dbReference type="NCBI Taxonomy" id="36822"/>
    <lineage>
        <taxon>Bacteria</taxon>
        <taxon>Bacillati</taxon>
        <taxon>Actinomycetota</taxon>
        <taxon>Actinomycetes</taxon>
        <taxon>Mycobacteriales</taxon>
        <taxon>Gordoniaceae</taxon>
        <taxon>Gordonia</taxon>
    </lineage>
</organism>